<evidence type="ECO:0000313" key="3">
    <source>
        <dbReference type="Proteomes" id="UP000664658"/>
    </source>
</evidence>
<dbReference type="Pfam" id="PF13289">
    <property type="entry name" value="SIR2_2"/>
    <property type="match status" value="1"/>
</dbReference>
<comment type="caution">
    <text evidence="2">The sequence shown here is derived from an EMBL/GenBank/DDBJ whole genome shotgun (WGS) entry which is preliminary data.</text>
</comment>
<dbReference type="SMART" id="SM00357">
    <property type="entry name" value="CSP"/>
    <property type="match status" value="1"/>
</dbReference>
<name>A0A8I1WAI2_PLESH</name>
<dbReference type="Proteomes" id="UP000664658">
    <property type="component" value="Unassembled WGS sequence"/>
</dbReference>
<dbReference type="GO" id="GO:0003676">
    <property type="term" value="F:nucleic acid binding"/>
    <property type="evidence" value="ECO:0007669"/>
    <property type="project" value="InterPro"/>
</dbReference>
<dbReference type="SUPFAM" id="SSF50249">
    <property type="entry name" value="Nucleic acid-binding proteins"/>
    <property type="match status" value="1"/>
</dbReference>
<dbReference type="InterPro" id="IPR027417">
    <property type="entry name" value="P-loop_NTPase"/>
</dbReference>
<protein>
    <submittedName>
        <fullName evidence="2">SIR2 family protein</fullName>
    </submittedName>
</protein>
<gene>
    <name evidence="2" type="ORF">J2R62_16990</name>
</gene>
<evidence type="ECO:0000259" key="1">
    <source>
        <dbReference type="SMART" id="SM00357"/>
    </source>
</evidence>
<sequence>MPLIKLHGCITRTHDEGLPLILTIDQYNQYKKNRAGLFKYLFETAYKNTIVFVGHSLQDANIRSVLKELETEAPNGERHYLLKPGLKDVERDFWGQKKITALDMTFENFICDLNLKISPDDRVLSRFISTDSHYIQQFFNTNIPPSEELITSAERDFTVLHNTMSVNACVAKNFFKGVEQEWSPVVDKVAITRSIQSIIYNSVIMKPDAERKLKTEFYVVKGEAGSGKSVLLRQLAWETMQSKIGVSIWVNSGRPLDIDLIEELSSKSGERLFIFWDDAANNAIEINRFVSKAVRRDMKITIISAERYNEWNIRCEELDEQITDKFSLRYLSEKEIEALVDSLELHDSLGPILVNKSREERCSELRDRHGRQLLVALHEATMGEPFEDIIFNEYSNIIPERAKRIYLTVCVLNRLKVPVRAGLIARVHEITFEDFKSNFYFPLENVVISKTYGNDDIFYAARHSEIAEIVFKRALEKPEDKYFEYISILSKLNISFSSDRDSYRLLIKARSLQDLFPDLADVAAIYKHAHSVFGDDPYLLQQMANYERLRTNGSIDKAIDLLVKASDSAPNDSSILHSLAVCWRDKAERAKDLSHLSLAIGEARGYLQKIIHKWGDSSYVSSTLIELSIINLKSLLNDDSSPIKLINESIRKVQQELTDNKQKFPSSGHIYKLEAQFSELINDNANALRALQRSFEENDREPYLAIRLAEIYLVMSKLDDAKKVLEMALERRRSDHSLNFHYAELLRIYSKPEQSELIYFYRRAFTPKDRNYHAQFWFARFSFFSPDSKYHNKSIEIFDHIRNGRFSFEVRHEVRDYDGGNKNPRVHNGTISRKREAFGFLIMDGTGYEIFVPAKQVKDDLWNAIEEGDRVSFNIAFSFSGPFAANLIPV</sequence>
<dbReference type="InterPro" id="IPR057574">
    <property type="entry name" value="nSTAND_NTPase5_dom"/>
</dbReference>
<feature type="domain" description="Cold-shock" evidence="1">
    <location>
        <begin position="828"/>
        <end position="890"/>
    </location>
</feature>
<proteinExistence type="predicted"/>
<accession>A0A8I1WAI2</accession>
<dbReference type="InterPro" id="IPR011129">
    <property type="entry name" value="CSD"/>
</dbReference>
<dbReference type="AlphaFoldDB" id="A0A8I1WAI2"/>
<dbReference type="InterPro" id="IPR012340">
    <property type="entry name" value="NA-bd_OB-fold"/>
</dbReference>
<dbReference type="Pfam" id="PF25199">
    <property type="entry name" value="nSTAND_NTPase5"/>
    <property type="match status" value="1"/>
</dbReference>
<reference evidence="2" key="1">
    <citation type="submission" date="2021-03" db="EMBL/GenBank/DDBJ databases">
        <title>Plesiomonas shigelloides zfcc0051, isolated from zebrafish feces.</title>
        <authorList>
            <person name="Vanderhoek Z."/>
            <person name="Gaulke C."/>
        </authorList>
    </citation>
    <scope>NUCLEOTIDE SEQUENCE</scope>
    <source>
        <strain evidence="2">Zfcc0051</strain>
    </source>
</reference>
<organism evidence="2 3">
    <name type="scientific">Plesiomonas shigelloides</name>
    <name type="common">Aeromonas shigelloides</name>
    <dbReference type="NCBI Taxonomy" id="703"/>
    <lineage>
        <taxon>Bacteria</taxon>
        <taxon>Pseudomonadati</taxon>
        <taxon>Pseudomonadota</taxon>
        <taxon>Gammaproteobacteria</taxon>
        <taxon>Enterobacterales</taxon>
        <taxon>Enterobacteriaceae</taxon>
        <taxon>Plesiomonas</taxon>
    </lineage>
</organism>
<dbReference type="InterPro" id="IPR011990">
    <property type="entry name" value="TPR-like_helical_dom_sf"/>
</dbReference>
<dbReference type="EMBL" id="JAFNAA010000045">
    <property type="protein sequence ID" value="MBO1109866.1"/>
    <property type="molecule type" value="Genomic_DNA"/>
</dbReference>
<dbReference type="GO" id="GO:0005829">
    <property type="term" value="C:cytosol"/>
    <property type="evidence" value="ECO:0007669"/>
    <property type="project" value="UniProtKB-ARBA"/>
</dbReference>
<dbReference type="SUPFAM" id="SSF52540">
    <property type="entry name" value="P-loop containing nucleoside triphosphate hydrolases"/>
    <property type="match status" value="1"/>
</dbReference>
<dbReference type="SUPFAM" id="SSF48452">
    <property type="entry name" value="TPR-like"/>
    <property type="match status" value="1"/>
</dbReference>
<dbReference type="Gene3D" id="1.25.40.10">
    <property type="entry name" value="Tetratricopeptide repeat domain"/>
    <property type="match status" value="1"/>
</dbReference>
<evidence type="ECO:0000313" key="2">
    <source>
        <dbReference type="EMBL" id="MBO1109866.1"/>
    </source>
</evidence>
<dbReference type="Gene3D" id="2.40.50.140">
    <property type="entry name" value="Nucleic acid-binding proteins"/>
    <property type="match status" value="1"/>
</dbReference>